<evidence type="ECO:0000256" key="1">
    <source>
        <dbReference type="ARBA" id="ARBA00003810"/>
    </source>
</evidence>
<reference evidence="11" key="1">
    <citation type="submission" date="2016-11" db="EMBL/GenBank/DDBJ databases">
        <authorList>
            <person name="Varghese N."/>
            <person name="Submissions S."/>
        </authorList>
    </citation>
    <scope>NUCLEOTIDE SEQUENCE [LARGE SCALE GENOMIC DNA]</scope>
    <source>
        <strain evidence="11">DSM 15449</strain>
    </source>
</reference>
<sequence length="278" mass="29715">MGRLSSSPFFASAPALLVSVVNLAEANAAFEGGTDFIDIKNPAEGALGAPRPGVIADICREYKGKKPISVALGEFPRKPSAAALVAMGAAQFQPDYLKIAFFSGATRAEIVSTLQEIRQGITYVQRERIPVVAVAYADTLSSESWTLEEFTAFAQEGGAQGCLIDTFVKNGTSLPNVLSRQQIAEFIVSCHNRQLFSGLAGSLKHEEIESLLTFGADIIGVRSAACGGDRLRGEVTPQRVNVLKSLFSQKRQTSSDPDGRPGCNRSLKVRPVVGDEDH</sequence>
<dbReference type="Proteomes" id="UP000183954">
    <property type="component" value="Unassembled WGS sequence"/>
</dbReference>
<dbReference type="EC" id="4.2.3.153" evidence="2"/>
<feature type="signal peptide" evidence="9">
    <location>
        <begin position="1"/>
        <end position="26"/>
    </location>
</feature>
<dbReference type="GO" id="GO:0016829">
    <property type="term" value="F:lyase activity"/>
    <property type="evidence" value="ECO:0007669"/>
    <property type="project" value="UniProtKB-KW"/>
</dbReference>
<dbReference type="Pfam" id="PF04476">
    <property type="entry name" value="4HFCP_synth"/>
    <property type="match status" value="1"/>
</dbReference>
<keyword evidence="3" id="KW-0456">Lyase</keyword>
<evidence type="ECO:0000256" key="2">
    <source>
        <dbReference type="ARBA" id="ARBA00012553"/>
    </source>
</evidence>
<evidence type="ECO:0000256" key="6">
    <source>
        <dbReference type="ARBA" id="ARBA00047628"/>
    </source>
</evidence>
<keyword evidence="11" id="KW-1185">Reference proteome</keyword>
<dbReference type="OrthoDB" id="2111523at2"/>
<comment type="function">
    <text evidence="1">Catalyzes the formation of 4-(hydroxymethyl)-2-furancarboxaldehyde phosphate (4-HFC-P) from two molecules of glyceraldehyde-3-P (GA-3-P).</text>
</comment>
<protein>
    <recommendedName>
        <fullName evidence="2">(5-formylfuran-3-yl)methyl phosphate synthase</fullName>
        <ecNumber evidence="2">4.2.3.153</ecNumber>
    </recommendedName>
    <alternativeName>
        <fullName evidence="5">4-(hydroxymethyl)-2-furancarboxaldehyde-phosphate synthase</fullName>
    </alternativeName>
</protein>
<name>A0A1M6A043_9FIRM</name>
<accession>A0A1M6A043</accession>
<dbReference type="RefSeq" id="WP_073031318.1">
    <property type="nucleotide sequence ID" value="NZ_FQXJ01000016.1"/>
</dbReference>
<dbReference type="STRING" id="1121420.SAMN02746098_03841"/>
<evidence type="ECO:0000256" key="8">
    <source>
        <dbReference type="SAM" id="MobiDB-lite"/>
    </source>
</evidence>
<organism evidence="10 11">
    <name type="scientific">Desulfosporosinus lacus DSM 15449</name>
    <dbReference type="NCBI Taxonomy" id="1121420"/>
    <lineage>
        <taxon>Bacteria</taxon>
        <taxon>Bacillati</taxon>
        <taxon>Bacillota</taxon>
        <taxon>Clostridia</taxon>
        <taxon>Eubacteriales</taxon>
        <taxon>Desulfitobacteriaceae</taxon>
        <taxon>Desulfosporosinus</taxon>
    </lineage>
</organism>
<evidence type="ECO:0000313" key="10">
    <source>
        <dbReference type="EMBL" id="SHI29882.1"/>
    </source>
</evidence>
<dbReference type="AlphaFoldDB" id="A0A1M6A043"/>
<proteinExistence type="predicted"/>
<dbReference type="EMBL" id="FQXJ01000016">
    <property type="protein sequence ID" value="SHI29882.1"/>
    <property type="molecule type" value="Genomic_DNA"/>
</dbReference>
<evidence type="ECO:0000256" key="3">
    <source>
        <dbReference type="ARBA" id="ARBA00023239"/>
    </source>
</evidence>
<evidence type="ECO:0000256" key="4">
    <source>
        <dbReference type="ARBA" id="ARBA00023270"/>
    </source>
</evidence>
<keyword evidence="4" id="KW-0704">Schiff base</keyword>
<feature type="chain" id="PRO_5039451871" description="(5-formylfuran-3-yl)methyl phosphate synthase" evidence="9">
    <location>
        <begin position="27"/>
        <end position="278"/>
    </location>
</feature>
<evidence type="ECO:0000256" key="5">
    <source>
        <dbReference type="ARBA" id="ARBA00032523"/>
    </source>
</evidence>
<dbReference type="InterPro" id="IPR007565">
    <property type="entry name" value="4HFCP_synth"/>
</dbReference>
<evidence type="ECO:0000256" key="7">
    <source>
        <dbReference type="PIRSR" id="PIRSR015957-1"/>
    </source>
</evidence>
<feature type="active site" description="Schiff-base intermediate with substrate" evidence="7">
    <location>
        <position position="40"/>
    </location>
</feature>
<keyword evidence="9" id="KW-0732">Signal</keyword>
<gene>
    <name evidence="10" type="ORF">SAMN02746098_03841</name>
</gene>
<comment type="catalytic activity">
    <reaction evidence="6">
        <text>2 D-glyceraldehyde 3-phosphate = 4-(hydroxymethyl)-2-furancarboxaldehyde phosphate + phosphate + 2 H2O</text>
        <dbReference type="Rhea" id="RHEA:43536"/>
        <dbReference type="ChEBI" id="CHEBI:15377"/>
        <dbReference type="ChEBI" id="CHEBI:43474"/>
        <dbReference type="ChEBI" id="CHEBI:59776"/>
        <dbReference type="ChEBI" id="CHEBI:83407"/>
        <dbReference type="EC" id="4.2.3.153"/>
    </reaction>
</comment>
<feature type="region of interest" description="Disordered" evidence="8">
    <location>
        <begin position="250"/>
        <end position="278"/>
    </location>
</feature>
<evidence type="ECO:0000313" key="11">
    <source>
        <dbReference type="Proteomes" id="UP000183954"/>
    </source>
</evidence>
<evidence type="ECO:0000256" key="9">
    <source>
        <dbReference type="SAM" id="SignalP"/>
    </source>
</evidence>
<feature type="active site" description="Proton acceptor" evidence="7">
    <location>
        <position position="98"/>
    </location>
</feature>
<dbReference type="PIRSF" id="PIRSF015957">
    <property type="entry name" value="UCP015957"/>
    <property type="match status" value="1"/>
</dbReference>